<feature type="region of interest" description="Disordered" evidence="1">
    <location>
        <begin position="454"/>
        <end position="483"/>
    </location>
</feature>
<gene>
    <name evidence="3" type="ORF">E1212_29040</name>
</gene>
<reference evidence="3 4" key="1">
    <citation type="submission" date="2019-02" db="EMBL/GenBank/DDBJ databases">
        <title>Draft genome sequences of novel Actinobacteria.</title>
        <authorList>
            <person name="Sahin N."/>
            <person name="Ay H."/>
            <person name="Saygin H."/>
        </authorList>
    </citation>
    <scope>NUCLEOTIDE SEQUENCE [LARGE SCALE GENOMIC DNA]</scope>
    <source>
        <strain evidence="3 4">KC603</strain>
    </source>
</reference>
<protein>
    <recommendedName>
        <fullName evidence="5">Surface-anchored protein</fullName>
    </recommendedName>
</protein>
<dbReference type="Proteomes" id="UP000295621">
    <property type="component" value="Unassembled WGS sequence"/>
</dbReference>
<accession>A0A4R4R8G0</accession>
<dbReference type="EMBL" id="SMKL01000148">
    <property type="protein sequence ID" value="TDC45314.1"/>
    <property type="molecule type" value="Genomic_DNA"/>
</dbReference>
<feature type="signal peptide" evidence="2">
    <location>
        <begin position="1"/>
        <end position="32"/>
    </location>
</feature>
<keyword evidence="2" id="KW-0732">Signal</keyword>
<dbReference type="NCBIfam" id="TIGR03769">
    <property type="entry name" value="P_ac_wall_RPT"/>
    <property type="match status" value="1"/>
</dbReference>
<comment type="caution">
    <text evidence="3">The sequence shown here is derived from an EMBL/GenBank/DDBJ whole genome shotgun (WGS) entry which is preliminary data.</text>
</comment>
<proteinExistence type="predicted"/>
<evidence type="ECO:0000256" key="2">
    <source>
        <dbReference type="SAM" id="SignalP"/>
    </source>
</evidence>
<dbReference type="RefSeq" id="WP_131989018.1">
    <property type="nucleotide sequence ID" value="NZ_SMKL01000148.1"/>
</dbReference>
<dbReference type="NCBIfam" id="NF038134">
    <property type="entry name" value="choice_anch_M"/>
    <property type="match status" value="1"/>
</dbReference>
<evidence type="ECO:0008006" key="5">
    <source>
        <dbReference type="Google" id="ProtNLM"/>
    </source>
</evidence>
<feature type="chain" id="PRO_5039411054" description="Surface-anchored protein" evidence="2">
    <location>
        <begin position="33"/>
        <end position="483"/>
    </location>
</feature>
<feature type="compositionally biased region" description="Low complexity" evidence="1">
    <location>
        <begin position="471"/>
        <end position="483"/>
    </location>
</feature>
<dbReference type="OrthoDB" id="4424311at2"/>
<evidence type="ECO:0000313" key="4">
    <source>
        <dbReference type="Proteomes" id="UP000295621"/>
    </source>
</evidence>
<dbReference type="InterPro" id="IPR022435">
    <property type="entry name" value="Surface-anchored_actinobac"/>
</dbReference>
<keyword evidence="4" id="KW-1185">Reference proteome</keyword>
<dbReference type="AlphaFoldDB" id="A0A4R4R8G0"/>
<evidence type="ECO:0000256" key="1">
    <source>
        <dbReference type="SAM" id="MobiDB-lite"/>
    </source>
</evidence>
<organism evidence="3 4">
    <name type="scientific">Jiangella ureilytica</name>
    <dbReference type="NCBI Taxonomy" id="2530374"/>
    <lineage>
        <taxon>Bacteria</taxon>
        <taxon>Bacillati</taxon>
        <taxon>Actinomycetota</taxon>
        <taxon>Actinomycetes</taxon>
        <taxon>Jiangellales</taxon>
        <taxon>Jiangellaceae</taxon>
        <taxon>Jiangella</taxon>
    </lineage>
</organism>
<sequence>MTSRPRRPRVWLAASATAGSLLLGVGTAPAAAADLAILTHGHIDLFETSYDAAADRLVVQVKDDTRIYGDEPFFRAPEDVVLVVDAEPSAIEIPDFEPLFFLGAPGDTVYLLPMTQDERLPWPGWNSERLGPGLLEGDQFQLDLTIDGPGEVFSFMDDPVGMPIARYVDTTDAAPDRIPVGVGAHAHTNWVFTEVGEYTFVVTASGRKTDGTAIHSEPVTYRIVVGDPPSEEPVVPRIGIEGGTAYDVGDVVTLTAAQNPPTAHDVYDWAIRWPGEDTFEAVSGVSEAAYTFTATERHDGAQLLVSLRDDDGILVATSPIVTLAVDGGPSEPGDAAQRVTVALADDAGALVMSVDPEDDVADLGELALGEAGDRWIADGELRPVTVTDTRSAAPGWQVSGRLSDFVSDDGVLGARHLGWTPRVDRAAPSQAVEAGPAVPAGFEAGDGLASSQVLATSPGRYEPRHRRAGRRAAPASPHHAAHR</sequence>
<name>A0A4R4R8G0_9ACTN</name>
<evidence type="ECO:0000313" key="3">
    <source>
        <dbReference type="EMBL" id="TDC45314.1"/>
    </source>
</evidence>